<dbReference type="EMBL" id="CP137640">
    <property type="protein sequence ID" value="WVX81634.1"/>
    <property type="molecule type" value="Genomic_DNA"/>
</dbReference>
<dbReference type="Pfam" id="PF13443">
    <property type="entry name" value="HTH_26"/>
    <property type="match status" value="1"/>
</dbReference>
<dbReference type="Gene3D" id="1.10.260.40">
    <property type="entry name" value="lambda repressor-like DNA-binding domains"/>
    <property type="match status" value="1"/>
</dbReference>
<reference evidence="2 3" key="1">
    <citation type="submission" date="2023-10" db="EMBL/GenBank/DDBJ databases">
        <title>Niallia locisalis sp.nov. isolated from a salt pond sample.</title>
        <authorList>
            <person name="Li X.-J."/>
            <person name="Dong L."/>
        </authorList>
    </citation>
    <scope>NUCLEOTIDE SEQUENCE [LARGE SCALE GENOMIC DNA]</scope>
    <source>
        <strain evidence="2 3">DSM 29761</strain>
    </source>
</reference>
<evidence type="ECO:0000313" key="2">
    <source>
        <dbReference type="EMBL" id="WVX81634.1"/>
    </source>
</evidence>
<name>A0ABZ2CKL7_9BACI</name>
<dbReference type="PROSITE" id="PS50943">
    <property type="entry name" value="HTH_CROC1"/>
    <property type="match status" value="1"/>
</dbReference>
<dbReference type="SMART" id="SM00530">
    <property type="entry name" value="HTH_XRE"/>
    <property type="match status" value="1"/>
</dbReference>
<dbReference type="InterPro" id="IPR001387">
    <property type="entry name" value="Cro/C1-type_HTH"/>
</dbReference>
<dbReference type="Proteomes" id="UP001357223">
    <property type="component" value="Chromosome"/>
</dbReference>
<feature type="domain" description="HTH cro/C1-type" evidence="1">
    <location>
        <begin position="6"/>
        <end position="61"/>
    </location>
</feature>
<gene>
    <name evidence="2" type="ORF">R4Z09_00825</name>
</gene>
<accession>A0ABZ2CKL7</accession>
<evidence type="ECO:0000313" key="3">
    <source>
        <dbReference type="Proteomes" id="UP001357223"/>
    </source>
</evidence>
<keyword evidence="3" id="KW-1185">Reference proteome</keyword>
<protein>
    <submittedName>
        <fullName evidence="2">Helix-turn-helix transcriptional regulator</fullName>
    </submittedName>
</protein>
<evidence type="ECO:0000259" key="1">
    <source>
        <dbReference type="PROSITE" id="PS50943"/>
    </source>
</evidence>
<dbReference type="RefSeq" id="WP_338450546.1">
    <property type="nucleotide sequence ID" value="NZ_CP137640.1"/>
</dbReference>
<dbReference type="InterPro" id="IPR010982">
    <property type="entry name" value="Lambda_DNA-bd_dom_sf"/>
</dbReference>
<proteinExistence type="predicted"/>
<organism evidence="2 3">
    <name type="scientific">Niallia oryzisoli</name>
    <dbReference type="NCBI Taxonomy" id="1737571"/>
    <lineage>
        <taxon>Bacteria</taxon>
        <taxon>Bacillati</taxon>
        <taxon>Bacillota</taxon>
        <taxon>Bacilli</taxon>
        <taxon>Bacillales</taxon>
        <taxon>Bacillaceae</taxon>
        <taxon>Niallia</taxon>
    </lineage>
</organism>
<dbReference type="SUPFAM" id="SSF47413">
    <property type="entry name" value="lambda repressor-like DNA-binding domains"/>
    <property type="match status" value="1"/>
</dbReference>
<dbReference type="CDD" id="cd00093">
    <property type="entry name" value="HTH_XRE"/>
    <property type="match status" value="1"/>
</dbReference>
<sequence>MIKLNLKQIMKDQKLSLTDLSELTGISTNSLGALANGKSNGIQFHTLEKILDATGCRVEELIHNVGSLYTISLLRDSNNYGSFTNLEAKPFAYNIQFKNQDNGKTGILKIQVSALLNKVHLPKSNIDKISIQILFMDFILENESDKELSFFIKNADDSLMTALAHLIATELLWNYQSEGINHNSSILFSWYGFPNVSHNCNDILIKPFPYELSVSDGNTTELKFDYVSPFIADLNSLTRTFPNIKNVSHNAETGKTSISIYSK</sequence>